<dbReference type="GO" id="GO:0016887">
    <property type="term" value="F:ATP hydrolysis activity"/>
    <property type="evidence" value="ECO:0007669"/>
    <property type="project" value="InterPro"/>
</dbReference>
<dbReference type="RefSeq" id="WP_344979007.1">
    <property type="nucleotide sequence ID" value="NZ_BAABAM010000001.1"/>
</dbReference>
<organism evidence="5 6">
    <name type="scientific">Nonomuraea soli</name>
    <dbReference type="NCBI Taxonomy" id="1032476"/>
    <lineage>
        <taxon>Bacteria</taxon>
        <taxon>Bacillati</taxon>
        <taxon>Actinomycetota</taxon>
        <taxon>Actinomycetes</taxon>
        <taxon>Streptosporangiales</taxon>
        <taxon>Streptosporangiaceae</taxon>
        <taxon>Nonomuraea</taxon>
    </lineage>
</organism>
<keyword evidence="2" id="KW-0547">Nucleotide-binding</keyword>
<comment type="caution">
    <text evidence="5">The sequence shown here is derived from an EMBL/GenBank/DDBJ whole genome shotgun (WGS) entry which is preliminary data.</text>
</comment>
<keyword evidence="6" id="KW-1185">Reference proteome</keyword>
<dbReference type="InterPro" id="IPR017871">
    <property type="entry name" value="ABC_transporter-like_CS"/>
</dbReference>
<feature type="domain" description="ABC transporter" evidence="4">
    <location>
        <begin position="1"/>
        <end position="177"/>
    </location>
</feature>
<dbReference type="InterPro" id="IPR003439">
    <property type="entry name" value="ABC_transporter-like_ATP-bd"/>
</dbReference>
<dbReference type="EMBL" id="JACDUR010000001">
    <property type="protein sequence ID" value="MBA2890146.1"/>
    <property type="molecule type" value="Genomic_DNA"/>
</dbReference>
<evidence type="ECO:0000259" key="4">
    <source>
        <dbReference type="PROSITE" id="PS50893"/>
    </source>
</evidence>
<protein>
    <submittedName>
        <fullName evidence="5">NitT/TauT family transport system ATP-binding protein</fullName>
    </submittedName>
</protein>
<dbReference type="Proteomes" id="UP000530928">
    <property type="component" value="Unassembled WGS sequence"/>
</dbReference>
<evidence type="ECO:0000313" key="5">
    <source>
        <dbReference type="EMBL" id="MBA2890146.1"/>
    </source>
</evidence>
<evidence type="ECO:0000256" key="1">
    <source>
        <dbReference type="ARBA" id="ARBA00022448"/>
    </source>
</evidence>
<dbReference type="SMART" id="SM00382">
    <property type="entry name" value="AAA"/>
    <property type="match status" value="1"/>
</dbReference>
<sequence>MAIGQVSLDVRPGEFVAIVAPPDTGKSTLLSILRGFVSPSTGTVEHDGDLVTDPGLARTRLEQVGLTETAGLYPSELSGGMKQRVAIARALALDPDVLLMDEPFGALVAQTRALLQEELLRIWDRTGKTIVFVTHAVDEAIRLADRIVVMSARPSVVLEVLPVDLPRPRRMVDPGFAELHERIWGLLRDSL</sequence>
<proteinExistence type="predicted"/>
<dbReference type="InterPro" id="IPR027417">
    <property type="entry name" value="P-loop_NTPase"/>
</dbReference>
<dbReference type="PANTHER" id="PTHR42788:SF13">
    <property type="entry name" value="ALIPHATIC SULFONATES IMPORT ATP-BINDING PROTEIN SSUB"/>
    <property type="match status" value="1"/>
</dbReference>
<dbReference type="InterPro" id="IPR003593">
    <property type="entry name" value="AAA+_ATPase"/>
</dbReference>
<dbReference type="Gene3D" id="3.40.50.300">
    <property type="entry name" value="P-loop containing nucleotide triphosphate hydrolases"/>
    <property type="match status" value="2"/>
</dbReference>
<dbReference type="PROSITE" id="PS00211">
    <property type="entry name" value="ABC_TRANSPORTER_1"/>
    <property type="match status" value="1"/>
</dbReference>
<dbReference type="PROSITE" id="PS50893">
    <property type="entry name" value="ABC_TRANSPORTER_2"/>
    <property type="match status" value="1"/>
</dbReference>
<dbReference type="SUPFAM" id="SSF52540">
    <property type="entry name" value="P-loop containing nucleoside triphosphate hydrolases"/>
    <property type="match status" value="1"/>
</dbReference>
<keyword evidence="1" id="KW-0813">Transport</keyword>
<dbReference type="AlphaFoldDB" id="A0A7W0CFH1"/>
<dbReference type="GO" id="GO:0005524">
    <property type="term" value="F:ATP binding"/>
    <property type="evidence" value="ECO:0007669"/>
    <property type="project" value="UniProtKB-KW"/>
</dbReference>
<gene>
    <name evidence="5" type="ORF">HNR30_001481</name>
</gene>
<dbReference type="InterPro" id="IPR050166">
    <property type="entry name" value="ABC_transporter_ATP-bind"/>
</dbReference>
<name>A0A7W0CFH1_9ACTN</name>
<dbReference type="Pfam" id="PF00005">
    <property type="entry name" value="ABC_tran"/>
    <property type="match status" value="2"/>
</dbReference>
<evidence type="ECO:0000256" key="3">
    <source>
        <dbReference type="ARBA" id="ARBA00022840"/>
    </source>
</evidence>
<evidence type="ECO:0000313" key="6">
    <source>
        <dbReference type="Proteomes" id="UP000530928"/>
    </source>
</evidence>
<keyword evidence="3 5" id="KW-0067">ATP-binding</keyword>
<reference evidence="5 6" key="1">
    <citation type="submission" date="2020-07" db="EMBL/GenBank/DDBJ databases">
        <title>Genomic Encyclopedia of Type Strains, Phase IV (KMG-IV): sequencing the most valuable type-strain genomes for metagenomic binning, comparative biology and taxonomic classification.</title>
        <authorList>
            <person name="Goeker M."/>
        </authorList>
    </citation>
    <scope>NUCLEOTIDE SEQUENCE [LARGE SCALE GENOMIC DNA]</scope>
    <source>
        <strain evidence="5 6">DSM 45533</strain>
    </source>
</reference>
<accession>A0A7W0CFH1</accession>
<dbReference type="PANTHER" id="PTHR42788">
    <property type="entry name" value="TAURINE IMPORT ATP-BINDING PROTEIN-RELATED"/>
    <property type="match status" value="1"/>
</dbReference>
<evidence type="ECO:0000256" key="2">
    <source>
        <dbReference type="ARBA" id="ARBA00022741"/>
    </source>
</evidence>